<proteinExistence type="predicted"/>
<sequence length="91" mass="10055">MELASNAAYPLVSIIIPCYNYGHFLSEAIESAQQQSYPAKEILVVDDGSTDHTKALVARYPEVVYVHQENQGLSAARNTGIQKAREPTWCS</sequence>
<reference evidence="3" key="1">
    <citation type="journal article" date="2019" name="Int. J. Syst. Evol. Microbiol.">
        <title>The Global Catalogue of Microorganisms (GCM) 10K type strain sequencing project: providing services to taxonomists for standard genome sequencing and annotation.</title>
        <authorList>
            <consortium name="The Broad Institute Genomics Platform"/>
            <consortium name="The Broad Institute Genome Sequencing Center for Infectious Disease"/>
            <person name="Wu L."/>
            <person name="Ma J."/>
        </authorList>
    </citation>
    <scope>NUCLEOTIDE SEQUENCE [LARGE SCALE GENOMIC DNA]</scope>
    <source>
        <strain evidence="3">JCM 19635</strain>
    </source>
</reference>
<dbReference type="PANTHER" id="PTHR43685:SF2">
    <property type="entry name" value="GLYCOSYLTRANSFERASE 2-LIKE DOMAIN-CONTAINING PROTEIN"/>
    <property type="match status" value="1"/>
</dbReference>
<comment type="caution">
    <text evidence="2">The sequence shown here is derived from an EMBL/GenBank/DDBJ whole genome shotgun (WGS) entry which is preliminary data.</text>
</comment>
<dbReference type="Gene3D" id="3.90.550.10">
    <property type="entry name" value="Spore Coat Polysaccharide Biosynthesis Protein SpsA, Chain A"/>
    <property type="match status" value="1"/>
</dbReference>
<dbReference type="EMBL" id="JBHTEK010000007">
    <property type="protein sequence ID" value="MFC7671414.1"/>
    <property type="molecule type" value="Genomic_DNA"/>
</dbReference>
<dbReference type="CDD" id="cd00761">
    <property type="entry name" value="Glyco_tranf_GTA_type"/>
    <property type="match status" value="1"/>
</dbReference>
<dbReference type="InterPro" id="IPR029044">
    <property type="entry name" value="Nucleotide-diphossugar_trans"/>
</dbReference>
<gene>
    <name evidence="2" type="ORF">ACFQT0_31410</name>
</gene>
<dbReference type="InterPro" id="IPR050834">
    <property type="entry name" value="Glycosyltransf_2"/>
</dbReference>
<evidence type="ECO:0000259" key="1">
    <source>
        <dbReference type="Pfam" id="PF00535"/>
    </source>
</evidence>
<dbReference type="SUPFAM" id="SSF53448">
    <property type="entry name" value="Nucleotide-diphospho-sugar transferases"/>
    <property type="match status" value="1"/>
</dbReference>
<dbReference type="Pfam" id="PF00535">
    <property type="entry name" value="Glycos_transf_2"/>
    <property type="match status" value="1"/>
</dbReference>
<dbReference type="RefSeq" id="WP_380207494.1">
    <property type="nucleotide sequence ID" value="NZ_JBHTEK010000007.1"/>
</dbReference>
<dbReference type="InterPro" id="IPR001173">
    <property type="entry name" value="Glyco_trans_2-like"/>
</dbReference>
<name>A0ABW2UGU0_9BACT</name>
<keyword evidence="3" id="KW-1185">Reference proteome</keyword>
<dbReference type="PANTHER" id="PTHR43685">
    <property type="entry name" value="GLYCOSYLTRANSFERASE"/>
    <property type="match status" value="1"/>
</dbReference>
<evidence type="ECO:0000313" key="3">
    <source>
        <dbReference type="Proteomes" id="UP001596513"/>
    </source>
</evidence>
<evidence type="ECO:0000313" key="2">
    <source>
        <dbReference type="EMBL" id="MFC7671414.1"/>
    </source>
</evidence>
<dbReference type="Proteomes" id="UP001596513">
    <property type="component" value="Unassembled WGS sequence"/>
</dbReference>
<organism evidence="2 3">
    <name type="scientific">Hymenobacter humi</name>
    <dbReference type="NCBI Taxonomy" id="1411620"/>
    <lineage>
        <taxon>Bacteria</taxon>
        <taxon>Pseudomonadati</taxon>
        <taxon>Bacteroidota</taxon>
        <taxon>Cytophagia</taxon>
        <taxon>Cytophagales</taxon>
        <taxon>Hymenobacteraceae</taxon>
        <taxon>Hymenobacter</taxon>
    </lineage>
</organism>
<feature type="domain" description="Glycosyltransferase 2-like" evidence="1">
    <location>
        <begin position="13"/>
        <end position="86"/>
    </location>
</feature>
<protein>
    <submittedName>
        <fullName evidence="2">Glycosyltransferase family 2 protein</fullName>
    </submittedName>
</protein>
<accession>A0ABW2UGU0</accession>